<dbReference type="InterPro" id="IPR038576">
    <property type="entry name" value="Methyltransf_Zn-bd_dom_put_sf"/>
</dbReference>
<dbReference type="InterPro" id="IPR029063">
    <property type="entry name" value="SAM-dependent_MTases_sf"/>
</dbReference>
<dbReference type="PANTHER" id="PTHR43861">
    <property type="entry name" value="TRANS-ACONITATE 2-METHYLTRANSFERASE-RELATED"/>
    <property type="match status" value="1"/>
</dbReference>
<proteinExistence type="predicted"/>
<dbReference type="PANTHER" id="PTHR43861:SF5">
    <property type="entry name" value="BLL5978 PROTEIN"/>
    <property type="match status" value="1"/>
</dbReference>
<dbReference type="STRING" id="1798650.A2945_02660"/>
<comment type="caution">
    <text evidence="3">The sequence shown here is derived from an EMBL/GenBank/DDBJ whole genome shotgun (WGS) entry which is preliminary data.</text>
</comment>
<name>A0A1G2CGU2_9BACT</name>
<dbReference type="GO" id="GO:0032259">
    <property type="term" value="P:methylation"/>
    <property type="evidence" value="ECO:0007669"/>
    <property type="project" value="UniProtKB-KW"/>
</dbReference>
<evidence type="ECO:0000313" key="3">
    <source>
        <dbReference type="EMBL" id="OGY99870.1"/>
    </source>
</evidence>
<dbReference type="GO" id="GO:0008168">
    <property type="term" value="F:methyltransferase activity"/>
    <property type="evidence" value="ECO:0007669"/>
    <property type="project" value="UniProtKB-KW"/>
</dbReference>
<feature type="domain" description="Methyltransferase putative zinc binding" evidence="1">
    <location>
        <begin position="16"/>
        <end position="76"/>
    </location>
</feature>
<dbReference type="Gene3D" id="6.20.50.110">
    <property type="entry name" value="Methyltransferase, zinc-binding domain"/>
    <property type="match status" value="1"/>
</dbReference>
<dbReference type="EMBL" id="MHLA01000013">
    <property type="protein sequence ID" value="OGY99870.1"/>
    <property type="molecule type" value="Genomic_DNA"/>
</dbReference>
<evidence type="ECO:0000313" key="4">
    <source>
        <dbReference type="Proteomes" id="UP000178880"/>
    </source>
</evidence>
<protein>
    <submittedName>
        <fullName evidence="3">Methyltransferase</fullName>
    </submittedName>
</protein>
<dbReference type="AlphaFoldDB" id="A0A1G2CGU2"/>
<organism evidence="3 4">
    <name type="scientific">Candidatus Liptonbacteria bacterium RIFCSPLOWO2_01_FULL_52_25</name>
    <dbReference type="NCBI Taxonomy" id="1798650"/>
    <lineage>
        <taxon>Bacteria</taxon>
        <taxon>Candidatus Liptoniibacteriota</taxon>
    </lineage>
</organism>
<sequence>MFPNEVVDPVRLLRKCRVCDSTDLRLAIDLGFQPWGNLFLKKEEVGKEPFYPLRVVFCMNCSTCQIDYTIPKETMFGEHTYLSSITKTLMDHCRGVAEEVDKRFFKDKKTKSMLDIGSNDGIQLRYFKDLGYDILGVESAKTPAKMANDFGLTTINDFFNLDLARKLKRKFSVVNAAGVFFHLEELHSVADGVKEALAEEGIFVVQFLYMKRIVENLAFDQIYHEHLLYYNLKNLETLLNRHGMSLFDAYLSPIHGGSVIAFASHQEKKKPSERLTKIKNEETENKSNELSTYLEFAEKIQVMKKDNLAFLDDAKKRGKRIFGFGAPVKGNTLLNYFGIGAKYLDCLVEKNELRRGLYSPGMHIPIVIEKEIKEQPDIYYVLAWNFKKEILVNNQDLIKKGVEFYFPVNPKEA</sequence>
<evidence type="ECO:0000259" key="1">
    <source>
        <dbReference type="Pfam" id="PF08421"/>
    </source>
</evidence>
<dbReference type="CDD" id="cd02440">
    <property type="entry name" value="AdoMet_MTases"/>
    <property type="match status" value="1"/>
</dbReference>
<keyword evidence="3" id="KW-0808">Transferase</keyword>
<evidence type="ECO:0000259" key="2">
    <source>
        <dbReference type="Pfam" id="PF08484"/>
    </source>
</evidence>
<dbReference type="Pfam" id="PF08484">
    <property type="entry name" value="Methyltransf_14"/>
    <property type="match status" value="1"/>
</dbReference>
<dbReference type="Gene3D" id="3.40.50.150">
    <property type="entry name" value="Vaccinia Virus protein VP39"/>
    <property type="match status" value="1"/>
</dbReference>
<dbReference type="Pfam" id="PF13489">
    <property type="entry name" value="Methyltransf_23"/>
    <property type="match status" value="1"/>
</dbReference>
<dbReference type="Gene3D" id="3.40.50.720">
    <property type="entry name" value="NAD(P)-binding Rossmann-like Domain"/>
    <property type="match status" value="1"/>
</dbReference>
<dbReference type="InterPro" id="IPR013691">
    <property type="entry name" value="MeTrfase_14"/>
</dbReference>
<dbReference type="SUPFAM" id="SSF53335">
    <property type="entry name" value="S-adenosyl-L-methionine-dependent methyltransferases"/>
    <property type="match status" value="1"/>
</dbReference>
<dbReference type="Proteomes" id="UP000178880">
    <property type="component" value="Unassembled WGS sequence"/>
</dbReference>
<gene>
    <name evidence="3" type="ORF">A2945_02660</name>
</gene>
<feature type="domain" description="C-methyltransferase" evidence="2">
    <location>
        <begin position="253"/>
        <end position="408"/>
    </location>
</feature>
<reference evidence="3 4" key="1">
    <citation type="journal article" date="2016" name="Nat. Commun.">
        <title>Thousands of microbial genomes shed light on interconnected biogeochemical processes in an aquifer system.</title>
        <authorList>
            <person name="Anantharaman K."/>
            <person name="Brown C.T."/>
            <person name="Hug L.A."/>
            <person name="Sharon I."/>
            <person name="Castelle C.J."/>
            <person name="Probst A.J."/>
            <person name="Thomas B.C."/>
            <person name="Singh A."/>
            <person name="Wilkins M.J."/>
            <person name="Karaoz U."/>
            <person name="Brodie E.L."/>
            <person name="Williams K.H."/>
            <person name="Hubbard S.S."/>
            <person name="Banfield J.F."/>
        </authorList>
    </citation>
    <scope>NUCLEOTIDE SEQUENCE [LARGE SCALE GENOMIC DNA]</scope>
</reference>
<accession>A0A1G2CGU2</accession>
<dbReference type="Pfam" id="PF08421">
    <property type="entry name" value="Methyltransf_13"/>
    <property type="match status" value="1"/>
</dbReference>
<keyword evidence="3" id="KW-0489">Methyltransferase</keyword>
<dbReference type="InterPro" id="IPR013630">
    <property type="entry name" value="Methyltransf_Zn-bd_dom_put"/>
</dbReference>